<keyword evidence="4" id="KW-1185">Reference proteome</keyword>
<evidence type="ECO:0000259" key="2">
    <source>
        <dbReference type="Pfam" id="PF07835"/>
    </source>
</evidence>
<dbReference type="Gene3D" id="1.20.5.160">
    <property type="entry name" value="Bacterial aa3 type cytochrome c oxidase subunit IV"/>
    <property type="match status" value="1"/>
</dbReference>
<dbReference type="InterPro" id="IPR012422">
    <property type="entry name" value="Cyt_c_oxidase_su4_bac-aa3"/>
</dbReference>
<accession>A0ABY8FSA2</accession>
<dbReference type="RefSeq" id="WP_278016584.1">
    <property type="nucleotide sequence ID" value="NZ_CP121106.1"/>
</dbReference>
<dbReference type="SUPFAM" id="SSF81469">
    <property type="entry name" value="Bacterial aa3 type cytochrome c oxidase subunit IV"/>
    <property type="match status" value="1"/>
</dbReference>
<organism evidence="3 4">
    <name type="scientific">Altererythrobacter arenosus</name>
    <dbReference type="NCBI Taxonomy" id="3032592"/>
    <lineage>
        <taxon>Bacteria</taxon>
        <taxon>Pseudomonadati</taxon>
        <taxon>Pseudomonadota</taxon>
        <taxon>Alphaproteobacteria</taxon>
        <taxon>Sphingomonadales</taxon>
        <taxon>Erythrobacteraceae</taxon>
        <taxon>Altererythrobacter</taxon>
    </lineage>
</organism>
<keyword evidence="1" id="KW-0812">Transmembrane</keyword>
<feature type="transmembrane region" description="Helical" evidence="1">
    <location>
        <begin position="20"/>
        <end position="39"/>
    </location>
</feature>
<evidence type="ECO:0000313" key="3">
    <source>
        <dbReference type="EMBL" id="WFL77893.1"/>
    </source>
</evidence>
<dbReference type="EMBL" id="CP121106">
    <property type="protein sequence ID" value="WFL77893.1"/>
    <property type="molecule type" value="Genomic_DNA"/>
</dbReference>
<dbReference type="InterPro" id="IPR036596">
    <property type="entry name" value="Cyt-C_aa3_sf"/>
</dbReference>
<reference evidence="3 4" key="1">
    <citation type="submission" date="2023-03" db="EMBL/GenBank/DDBJ databases">
        <title>Altererythrobacter sp. CAU 1644 isolated from sand.</title>
        <authorList>
            <person name="Kim W."/>
        </authorList>
    </citation>
    <scope>NUCLEOTIDE SEQUENCE [LARGE SCALE GENOMIC DNA]</scope>
    <source>
        <strain evidence="3 4">CAU 1644</strain>
    </source>
</reference>
<feature type="domain" description="Cytochrome c oxidase subunit IV bacterial aa3 type" evidence="2">
    <location>
        <begin position="5"/>
        <end position="38"/>
    </location>
</feature>
<evidence type="ECO:0000256" key="1">
    <source>
        <dbReference type="SAM" id="Phobius"/>
    </source>
</evidence>
<protein>
    <submittedName>
        <fullName evidence="3">Aa3-type cytochrome c oxidase subunit IV</fullName>
    </submittedName>
</protein>
<sequence length="40" mass="4469">MASQDMKSAEKTYGGFISWLKWSVPIIAIITLIVIMLIAE</sequence>
<proteinExistence type="predicted"/>
<name>A0ABY8FSA2_9SPHN</name>
<gene>
    <name evidence="3" type="ORF">P7228_02145</name>
</gene>
<dbReference type="Pfam" id="PF07835">
    <property type="entry name" value="COX4_pro_2"/>
    <property type="match status" value="1"/>
</dbReference>
<dbReference type="Proteomes" id="UP001215827">
    <property type="component" value="Chromosome"/>
</dbReference>
<evidence type="ECO:0000313" key="4">
    <source>
        <dbReference type="Proteomes" id="UP001215827"/>
    </source>
</evidence>
<keyword evidence="1" id="KW-0472">Membrane</keyword>
<keyword evidence="1" id="KW-1133">Transmembrane helix</keyword>